<dbReference type="SUPFAM" id="SSF47413">
    <property type="entry name" value="lambda repressor-like DNA-binding domains"/>
    <property type="match status" value="1"/>
</dbReference>
<dbReference type="AlphaFoldDB" id="A0A4U8Z091"/>
<feature type="domain" description="HTH cro/C1-type" evidence="1">
    <location>
        <begin position="7"/>
        <end position="53"/>
    </location>
</feature>
<dbReference type="CDD" id="cd00093">
    <property type="entry name" value="HTH_XRE"/>
    <property type="match status" value="1"/>
</dbReference>
<evidence type="ECO:0000313" key="2">
    <source>
        <dbReference type="EMBL" id="VFU07526.1"/>
    </source>
</evidence>
<dbReference type="Proteomes" id="UP000294360">
    <property type="component" value="Chromosome"/>
</dbReference>
<gene>
    <name evidence="2" type="ORF">MTUNDRAET4_0633</name>
</gene>
<reference evidence="2 3" key="1">
    <citation type="submission" date="2019-03" db="EMBL/GenBank/DDBJ databases">
        <authorList>
            <person name="Kox A.R. M."/>
        </authorList>
    </citation>
    <scope>NUCLEOTIDE SEQUENCE [LARGE SCALE GENOMIC DNA]</scope>
    <source>
        <strain evidence="2">MTUNDRAET4 annotated genome</strain>
    </source>
</reference>
<name>A0A4U8Z091_METTU</name>
<dbReference type="RefSeq" id="WP_134486771.1">
    <property type="nucleotide sequence ID" value="NZ_CP139089.1"/>
</dbReference>
<dbReference type="InterPro" id="IPR010982">
    <property type="entry name" value="Lambda_DNA-bd_dom_sf"/>
</dbReference>
<evidence type="ECO:0000259" key="1">
    <source>
        <dbReference type="Pfam" id="PF01381"/>
    </source>
</evidence>
<sequence length="96" mass="9901">MTPDQCRMARAGLSLGARELAEAARVSVNTITRFEAGQGIQAMTLGLIQKALEMKGVEFTSDSSGVGAWLRKQPAATTTPLAAASASLDVPADVPA</sequence>
<dbReference type="OrthoDB" id="4419620at2"/>
<proteinExistence type="predicted"/>
<dbReference type="InterPro" id="IPR001387">
    <property type="entry name" value="Cro/C1-type_HTH"/>
</dbReference>
<evidence type="ECO:0000313" key="3">
    <source>
        <dbReference type="Proteomes" id="UP000294360"/>
    </source>
</evidence>
<organism evidence="2 3">
    <name type="scientific">Methylocella tundrae</name>
    <dbReference type="NCBI Taxonomy" id="227605"/>
    <lineage>
        <taxon>Bacteria</taxon>
        <taxon>Pseudomonadati</taxon>
        <taxon>Pseudomonadota</taxon>
        <taxon>Alphaproteobacteria</taxon>
        <taxon>Hyphomicrobiales</taxon>
        <taxon>Beijerinckiaceae</taxon>
        <taxon>Methylocella</taxon>
    </lineage>
</organism>
<dbReference type="KEGG" id="mtun:MTUNDRAET4_0633"/>
<protein>
    <recommendedName>
        <fullName evidence="1">HTH cro/C1-type domain-containing protein</fullName>
    </recommendedName>
</protein>
<dbReference type="Gene3D" id="1.10.260.40">
    <property type="entry name" value="lambda repressor-like DNA-binding domains"/>
    <property type="match status" value="1"/>
</dbReference>
<dbReference type="Pfam" id="PF01381">
    <property type="entry name" value="HTH_3"/>
    <property type="match status" value="1"/>
</dbReference>
<dbReference type="EMBL" id="LR536450">
    <property type="protein sequence ID" value="VFU07526.1"/>
    <property type="molecule type" value="Genomic_DNA"/>
</dbReference>
<dbReference type="GO" id="GO:0003677">
    <property type="term" value="F:DNA binding"/>
    <property type="evidence" value="ECO:0007669"/>
    <property type="project" value="InterPro"/>
</dbReference>
<accession>A0A4U8Z091</accession>